<keyword evidence="4" id="KW-0677">Repeat</keyword>
<evidence type="ECO:0000256" key="6">
    <source>
        <dbReference type="ARBA" id="ARBA00023180"/>
    </source>
</evidence>
<feature type="compositionally biased region" description="Acidic residues" evidence="7">
    <location>
        <begin position="1169"/>
        <end position="1181"/>
    </location>
</feature>
<keyword evidence="3 8" id="KW-0732">Signal</keyword>
<comment type="subcellular location">
    <subcellularLocation>
        <location evidence="1">Secreted</location>
    </subcellularLocation>
</comment>
<dbReference type="InterPro" id="IPR028994">
    <property type="entry name" value="Integrin_alpha_N"/>
</dbReference>
<dbReference type="PANTHER" id="PTHR36220">
    <property type="entry name" value="UNNAMED PRODUCT"/>
    <property type="match status" value="1"/>
</dbReference>
<sequence>MKKSRRLFDHRYFVLLLIFTFIALLSSQVNAQQSAYWELKSNETADYLFNDWVTLDNPIRDNTTSDSFGSDIAFQGDWLLVGDPDSNEAGQVFIYNLSSGEPQLETVLQPSDGEMGDKFGYYVTAQDDVIAVFSACGSKHYGGCVYLYTKQADNSYREQRLQGTGSFGSRWDFGRSVAIQGSKVAIGAPYAGTETDKAVIEHGKVFVYEADVSGHYALKQTILPNLLEDKLRFGASLSFSQDGLLIGSPGAETYGRLSGDIYFFTRNSDGIFEERDSEGQLDFSNYKLYRYGENVKSREGSVYSTGVTSSEINRRIDDIVALTHKNIPSVSLISTAFVDFVNPTISVSNAFTVANENTLIALSTGESETFPPYYNCWVNACGDHLYIHEITHDKGEKIQERRFRLGGEQFYRSANVSASEGKVLTNNSGDILALSVTDFGLINFDGSDIEGESKYTGRVFLYRRGKTLSNNDYLSFSLSENTQLPHYLKPYYEKQTQGSITLTGEDARFFTVDANGKIEFKSSPDFENPLDSNGDNTYRLSAIVVSADQAASSTVHLFIDVNEVPDNDLDGLEDNLDLDDDNDGVPDLVEIAQGTDEKDINSYLDTDKDTVPDFFEDGTYGNNRLAPDAIDSDSDGVSDYIEAFSGVNDKPVWSYVEDNALNRGQALRQVLSHQTFDDRFSQTGEITKDSGLIYVPDPAYNVVHVYDSEVLPYEKIATLRPSDLAWDDDADIDFGSSIASDNGTIVVGAYSDSENGTSAGAIYIYNHLGGGQYSETKLLATDGGSEDFFGRSVDIDNGVIVVGANYCAIEGQRVGCAYVYTPNSTGTGYSETKLIGSGATAYAGFGFNVAIDKQTIVVSAAADDSVYEDSGSVYVYTMQDDGRISEQKLIPNDPEYRGDFGSDVDVSEGVIVVGLREDRNLNTIISGGNIGKVYVYKKGSDSQYHQTNTLYENNLKTFTMDSMFGAQVKIDNGVIYSGFYQDDHQALNVKGIYRFYLTDLGGYQREQLSITTPDDYIRVQNHKLTGFYADATSVYMAADYQFVIADNGNTSTIDPFGTITEFRLDSQISAEQAVSITLEEHNTLTSLFNAFDPDGDDLTVSLAGKDAEHFTYHAGLLQFTHQPVVADPQDFGKDNTYDLSLSVTDGELTSTINIAVTVIENWDVDGDGIDNYSDNDNDNDGVIDANDPFPLDPNEWADTDGDGIGNNTDVDDDNDGINDQLEQQYGLNPLDPDDALSDLDSDGISNLEEIVVGTDPRLADTDGDGVSDYDEIVNRTDPLDPSDSAQSAIKYWVWQDINGDYAAEMIALKSDDLPRVKVDILAVPAMNSVVSKTLDMDLLWAELHSVGDLNGDGVDEVGVFGFIESENRYSLVALDTTNQLTLVRRFNWPASVAKGQLKNLPDLNGDGVSELALFGQHKLNKTNQLLVKDGLTGQSIRTFKWVNNWNQLDIVTLGDRNDDGAPEIALFGIHKRTEKGQLFVLDGQSGSKQEVYNWSKTLANGALFRPGDVNSDGNDDIGLFSQRTDDNRYQLFVKHGDTKAGRAASITWPNTIENGQIFSVADRTFDGVNEVGLFGLSGSGDNARYKVWINSGADNQRITNLTWPNHWHDVVVRQVGDYDQDGVRDIGLFGYNRLTGDYEISVKSASSRLELGVVTLGQEVEQLTVEFTDTNGDGRDDMALAWQDGVTQKRNLVVIEAATLALMLVNVAL</sequence>
<feature type="chain" id="PRO_5043537812" description="Cadherin domain-containing protein" evidence="8">
    <location>
        <begin position="32"/>
        <end position="1709"/>
    </location>
</feature>
<dbReference type="SUPFAM" id="SSF103647">
    <property type="entry name" value="TSP type-3 repeat"/>
    <property type="match status" value="1"/>
</dbReference>
<dbReference type="Pfam" id="PF18884">
    <property type="entry name" value="TSP3_bac"/>
    <property type="match status" value="3"/>
</dbReference>
<feature type="region of interest" description="Disordered" evidence="7">
    <location>
        <begin position="1169"/>
        <end position="1219"/>
    </location>
</feature>
<evidence type="ECO:0000256" key="5">
    <source>
        <dbReference type="ARBA" id="ARBA00022837"/>
    </source>
</evidence>
<evidence type="ECO:0000256" key="8">
    <source>
        <dbReference type="SAM" id="SignalP"/>
    </source>
</evidence>
<dbReference type="Pfam" id="PF14312">
    <property type="entry name" value="FG-GAP_2"/>
    <property type="match status" value="4"/>
</dbReference>
<reference evidence="9" key="1">
    <citation type="submission" date="2023-01" db="EMBL/GenBank/DDBJ databases">
        <title>Vibrio sp. CB1-14 genome sequencing.</title>
        <authorList>
            <person name="Otstavnykh N."/>
            <person name="Isaeva M."/>
            <person name="Meleshko D."/>
        </authorList>
    </citation>
    <scope>NUCLEOTIDE SEQUENCE</scope>
    <source>
        <strain evidence="9">CB1-14</strain>
    </source>
</reference>
<gene>
    <name evidence="9" type="ORF">PG915_01985</name>
</gene>
<protein>
    <recommendedName>
        <fullName evidence="10">Cadherin domain-containing protein</fullName>
    </recommendedName>
</protein>
<evidence type="ECO:0000256" key="2">
    <source>
        <dbReference type="ARBA" id="ARBA00022525"/>
    </source>
</evidence>
<dbReference type="RefSeq" id="WP_353497657.1">
    <property type="nucleotide sequence ID" value="NZ_CP115920.1"/>
</dbReference>
<dbReference type="GO" id="GO:0005509">
    <property type="term" value="F:calcium ion binding"/>
    <property type="evidence" value="ECO:0007669"/>
    <property type="project" value="InterPro"/>
</dbReference>
<evidence type="ECO:0008006" key="10">
    <source>
        <dbReference type="Google" id="ProtNLM"/>
    </source>
</evidence>
<dbReference type="InterPro" id="IPR028974">
    <property type="entry name" value="TSP_type-3_rpt"/>
</dbReference>
<keyword evidence="5" id="KW-0106">Calcium</keyword>
<dbReference type="InterPro" id="IPR013517">
    <property type="entry name" value="FG-GAP"/>
</dbReference>
<evidence type="ECO:0000256" key="7">
    <source>
        <dbReference type="SAM" id="MobiDB-lite"/>
    </source>
</evidence>
<dbReference type="PANTHER" id="PTHR36220:SF1">
    <property type="entry name" value="GAMMA TUBULIN COMPLEX COMPONENT C-TERMINAL DOMAIN-CONTAINING PROTEIN"/>
    <property type="match status" value="1"/>
</dbReference>
<evidence type="ECO:0000256" key="1">
    <source>
        <dbReference type="ARBA" id="ARBA00004613"/>
    </source>
</evidence>
<evidence type="ECO:0000256" key="4">
    <source>
        <dbReference type="ARBA" id="ARBA00022737"/>
    </source>
</evidence>
<accession>A0AAU8BLF1</accession>
<evidence type="ECO:0000313" key="9">
    <source>
        <dbReference type="EMBL" id="XCD16374.1"/>
    </source>
</evidence>
<dbReference type="KEGG" id="vck:PG915_01985"/>
<dbReference type="Gene3D" id="4.10.1080.10">
    <property type="entry name" value="TSP type-3 repeat"/>
    <property type="match status" value="1"/>
</dbReference>
<keyword evidence="6" id="KW-0325">Glycoprotein</keyword>
<proteinExistence type="predicted"/>
<evidence type="ECO:0000256" key="3">
    <source>
        <dbReference type="ARBA" id="ARBA00022729"/>
    </source>
</evidence>
<dbReference type="SUPFAM" id="SSF69318">
    <property type="entry name" value="Integrin alpha N-terminal domain"/>
    <property type="match status" value="3"/>
</dbReference>
<dbReference type="EMBL" id="CP115920">
    <property type="protein sequence ID" value="XCD16374.1"/>
    <property type="molecule type" value="Genomic_DNA"/>
</dbReference>
<dbReference type="PROSITE" id="PS51470">
    <property type="entry name" value="FG_GAP"/>
    <property type="match status" value="1"/>
</dbReference>
<dbReference type="InterPro" id="IPR059100">
    <property type="entry name" value="TSP3_bac"/>
</dbReference>
<organism evidence="9">
    <name type="scientific">Vibrio chaetopteri</name>
    <dbReference type="NCBI Taxonomy" id="3016528"/>
    <lineage>
        <taxon>Bacteria</taxon>
        <taxon>Pseudomonadati</taxon>
        <taxon>Pseudomonadota</taxon>
        <taxon>Gammaproteobacteria</taxon>
        <taxon>Vibrionales</taxon>
        <taxon>Vibrionaceae</taxon>
        <taxon>Vibrio</taxon>
    </lineage>
</organism>
<keyword evidence="2" id="KW-0964">Secreted</keyword>
<feature type="signal peptide" evidence="8">
    <location>
        <begin position="1"/>
        <end position="31"/>
    </location>
</feature>
<dbReference type="InterPro" id="IPR013519">
    <property type="entry name" value="Int_alpha_beta-p"/>
</dbReference>
<dbReference type="Gene3D" id="2.130.10.130">
    <property type="entry name" value="Integrin alpha, N-terminal"/>
    <property type="match status" value="2"/>
</dbReference>
<name>A0AAU8BLF1_9VIBR</name>